<dbReference type="PRINTS" id="PR00097">
    <property type="entry name" value="ANTSNTHASEII"/>
</dbReference>
<feature type="domain" description="Chorismate-utilising enzyme C-terminal" evidence="7">
    <location>
        <begin position="448"/>
        <end position="701"/>
    </location>
</feature>
<dbReference type="EC" id="2.6.1.85" evidence="2"/>
<dbReference type="PRINTS" id="PR00099">
    <property type="entry name" value="CPSGATASE"/>
</dbReference>
<dbReference type="Proteomes" id="UP000327011">
    <property type="component" value="Unassembled WGS sequence"/>
</dbReference>
<dbReference type="NCBIfam" id="TIGR00553">
    <property type="entry name" value="pabB"/>
    <property type="match status" value="1"/>
</dbReference>
<dbReference type="PROSITE" id="PS51273">
    <property type="entry name" value="GATASE_TYPE_1"/>
    <property type="match status" value="1"/>
</dbReference>
<dbReference type="GO" id="GO:0005737">
    <property type="term" value="C:cytoplasm"/>
    <property type="evidence" value="ECO:0007669"/>
    <property type="project" value="TreeGrafter"/>
</dbReference>
<dbReference type="EMBL" id="VYTZ01000025">
    <property type="protein sequence ID" value="KAA9373313.1"/>
    <property type="molecule type" value="Genomic_DNA"/>
</dbReference>
<feature type="domain" description="Anthranilate synthase component I N-terminal" evidence="8">
    <location>
        <begin position="262"/>
        <end position="393"/>
    </location>
</feature>
<dbReference type="Gene3D" id="3.60.120.10">
    <property type="entry name" value="Anthranilate synthase"/>
    <property type="match status" value="1"/>
</dbReference>
<evidence type="ECO:0000256" key="4">
    <source>
        <dbReference type="ARBA" id="ARBA00022962"/>
    </source>
</evidence>
<keyword evidence="4" id="KW-0315">Glutamine amidotransferase</keyword>
<dbReference type="PANTHER" id="PTHR11236:SF18">
    <property type="entry name" value="AMINODEOXYCHORISMATE SYNTHASE"/>
    <property type="match status" value="1"/>
</dbReference>
<evidence type="ECO:0000259" key="8">
    <source>
        <dbReference type="Pfam" id="PF04715"/>
    </source>
</evidence>
<accession>A0A5J5JRE3</accession>
<feature type="compositionally biased region" description="Polar residues" evidence="5">
    <location>
        <begin position="205"/>
        <end position="217"/>
    </location>
</feature>
<dbReference type="PRINTS" id="PR00096">
    <property type="entry name" value="GATASE"/>
</dbReference>
<dbReference type="InterPro" id="IPR005802">
    <property type="entry name" value="ADC_synth_comp_1"/>
</dbReference>
<dbReference type="InterPro" id="IPR015890">
    <property type="entry name" value="Chorismate_C"/>
</dbReference>
<reference evidence="9 10" key="1">
    <citation type="submission" date="2019-09" db="EMBL/GenBank/DDBJ databases">
        <title>Screening of Novel Bioactive Compounds from Soil-Associated.</title>
        <authorList>
            <person name="Gong X."/>
        </authorList>
    </citation>
    <scope>NUCLEOTIDE SEQUENCE [LARGE SCALE GENOMIC DNA]</scope>
    <source>
        <strain evidence="9 10">Gxj-6</strain>
    </source>
</reference>
<evidence type="ECO:0000313" key="10">
    <source>
        <dbReference type="Proteomes" id="UP000327011"/>
    </source>
</evidence>
<evidence type="ECO:0000256" key="2">
    <source>
        <dbReference type="ARBA" id="ARBA00013139"/>
    </source>
</evidence>
<feature type="region of interest" description="Disordered" evidence="5">
    <location>
        <begin position="197"/>
        <end position="233"/>
    </location>
</feature>
<keyword evidence="9" id="KW-0032">Aminotransferase</keyword>
<protein>
    <recommendedName>
        <fullName evidence="2">aminodeoxychorismate synthase</fullName>
        <ecNumber evidence="2">2.6.1.85</ecNumber>
    </recommendedName>
</protein>
<evidence type="ECO:0000256" key="5">
    <source>
        <dbReference type="SAM" id="MobiDB-lite"/>
    </source>
</evidence>
<dbReference type="NCBIfam" id="TIGR00566">
    <property type="entry name" value="trpG_papA"/>
    <property type="match status" value="1"/>
</dbReference>
<dbReference type="Pfam" id="PF00117">
    <property type="entry name" value="GATase"/>
    <property type="match status" value="1"/>
</dbReference>
<dbReference type="InterPro" id="IPR029062">
    <property type="entry name" value="Class_I_gatase-like"/>
</dbReference>
<gene>
    <name evidence="9" type="primary">pabB</name>
    <name evidence="9" type="ORF">F5972_35925</name>
</gene>
<dbReference type="GO" id="GO:0009396">
    <property type="term" value="P:folic acid-containing compound biosynthetic process"/>
    <property type="evidence" value="ECO:0007669"/>
    <property type="project" value="InterPro"/>
</dbReference>
<organism evidence="9 10">
    <name type="scientific">Microbispora cellulosiformans</name>
    <dbReference type="NCBI Taxonomy" id="2614688"/>
    <lineage>
        <taxon>Bacteria</taxon>
        <taxon>Bacillati</taxon>
        <taxon>Actinomycetota</taxon>
        <taxon>Actinomycetes</taxon>
        <taxon>Streptosporangiales</taxon>
        <taxon>Streptosporangiaceae</taxon>
        <taxon>Microbispora</taxon>
    </lineage>
</organism>
<comment type="similarity">
    <text evidence="1">In the C-terminal section; belongs to the anthranilate synthase component I family.</text>
</comment>
<evidence type="ECO:0000256" key="3">
    <source>
        <dbReference type="ARBA" id="ARBA00022679"/>
    </source>
</evidence>
<dbReference type="AlphaFoldDB" id="A0A5J5JRE3"/>
<comment type="caution">
    <text evidence="9">The sequence shown here is derived from an EMBL/GenBank/DDBJ whole genome shotgun (WGS) entry which is preliminary data.</text>
</comment>
<name>A0A5J5JRE3_9ACTN</name>
<dbReference type="GO" id="GO:0046820">
    <property type="term" value="F:4-amino-4-deoxychorismate synthase activity"/>
    <property type="evidence" value="ECO:0007669"/>
    <property type="project" value="UniProtKB-EC"/>
</dbReference>
<dbReference type="SUPFAM" id="SSF52317">
    <property type="entry name" value="Class I glutamine amidotransferase-like"/>
    <property type="match status" value="1"/>
</dbReference>
<dbReference type="InterPro" id="IPR006221">
    <property type="entry name" value="TrpG/PapA_dom"/>
</dbReference>
<dbReference type="PANTHER" id="PTHR11236">
    <property type="entry name" value="AMINOBENZOATE/ANTHRANILATE SYNTHASE"/>
    <property type="match status" value="1"/>
</dbReference>
<evidence type="ECO:0000259" key="7">
    <source>
        <dbReference type="Pfam" id="PF00425"/>
    </source>
</evidence>
<dbReference type="GO" id="GO:0000162">
    <property type="term" value="P:L-tryptophan biosynthetic process"/>
    <property type="evidence" value="ECO:0007669"/>
    <property type="project" value="TreeGrafter"/>
</dbReference>
<dbReference type="Pfam" id="PF00425">
    <property type="entry name" value="Chorismate_bind"/>
    <property type="match status" value="1"/>
</dbReference>
<dbReference type="InterPro" id="IPR019999">
    <property type="entry name" value="Anth_synth_I-like"/>
</dbReference>
<evidence type="ECO:0000256" key="1">
    <source>
        <dbReference type="ARBA" id="ARBA00005970"/>
    </source>
</evidence>
<dbReference type="Pfam" id="PF04715">
    <property type="entry name" value="Anth_synt_I_N"/>
    <property type="match status" value="1"/>
</dbReference>
<evidence type="ECO:0000259" key="6">
    <source>
        <dbReference type="Pfam" id="PF00117"/>
    </source>
</evidence>
<dbReference type="RefSeq" id="WP_150940481.1">
    <property type="nucleotide sequence ID" value="NZ_VYTZ01000025.1"/>
</dbReference>
<keyword evidence="10" id="KW-1185">Reference proteome</keyword>
<dbReference type="GO" id="GO:0008153">
    <property type="term" value="P:4-aminobenzoate biosynthetic process"/>
    <property type="evidence" value="ECO:0007669"/>
    <property type="project" value="TreeGrafter"/>
</dbReference>
<feature type="compositionally biased region" description="Low complexity" evidence="5">
    <location>
        <begin position="218"/>
        <end position="233"/>
    </location>
</feature>
<feature type="domain" description="Glutamine amidotransferase" evidence="6">
    <location>
        <begin position="4"/>
        <end position="186"/>
    </location>
</feature>
<dbReference type="Gene3D" id="3.40.50.880">
    <property type="match status" value="1"/>
</dbReference>
<proteinExistence type="inferred from homology"/>
<dbReference type="InterPro" id="IPR006805">
    <property type="entry name" value="Anth_synth_I_N"/>
</dbReference>
<dbReference type="InterPro" id="IPR017926">
    <property type="entry name" value="GATASE"/>
</dbReference>
<dbReference type="CDD" id="cd01743">
    <property type="entry name" value="GATase1_Anthranilate_Synthase"/>
    <property type="match status" value="1"/>
</dbReference>
<dbReference type="InterPro" id="IPR005801">
    <property type="entry name" value="ADC_synthase"/>
</dbReference>
<evidence type="ECO:0000313" key="9">
    <source>
        <dbReference type="EMBL" id="KAA9373313.1"/>
    </source>
</evidence>
<keyword evidence="3 9" id="KW-0808">Transferase</keyword>
<dbReference type="SUPFAM" id="SSF56322">
    <property type="entry name" value="ADC synthase"/>
    <property type="match status" value="1"/>
</dbReference>
<sequence>MRTLLIDNYDSYSYNLFQLIAEVNGKEPTVLTNDPPPGTEPDLEEFDNIVISPGPGRPTRVRDFGISASVIADACIPVLGVCLGHQGIAAGQGVPIVPAPAARHGHLTLVTHNGEDLFRGLPQEFVAVRYHSLCVPEPLPPELEATAWAEDGVVMALAHRTRPLWGVQFHPESVATQFGRELLANFRALTVHRRGRNGRPGLARHTTQAARTGVSGQTTRGAAPSAATRSAEARTAPPVAYRLHVRELPYEVDAEKVFVMLFGGSDWAFWLDSAYVDDGIARFSFLGDASGPLAELVTYQVNEGRTEIRRGRREPESLPVNVFDYLKRELTARRVIAPELPFDFTGGYVGYFGYGLKADCGSPNRHDADMPDAAWLFADRMVAIDHEKGVTYLLALSDGAPADSLSWLDATANRCATMRRAGGGSDRLPPARTSSLSLAEPWLARGRTRYLADIAACKQQLLAGESYEICLTGQARLPAASDGLDFYRRLRRVNPAPYAAYLRFGELEIACSSPERFLRVDRERTVESKPIKGTVPRGVTAVEDARLRDSLVQSSKTRAENLMIVDLLRNDLGRVCEVGSVHVPKLMVAETYATVHQLVSTIRGRLRGDADVVDCVRACFPGGSMTGAPKLRTLEIIDSLETEARGVYSGAIGFLGLNGTADLNIVIRTAVRVNSEWRIGAGGAIVLDSDPVEEYEEMLLKAAATLRALPADETPADDEAHSA</sequence>